<evidence type="ECO:0000256" key="7">
    <source>
        <dbReference type="ARBA" id="ARBA00023157"/>
    </source>
</evidence>
<dbReference type="Pfam" id="PF20259">
    <property type="entry name" value="tRNA_Me_trans_M"/>
    <property type="match status" value="1"/>
</dbReference>
<keyword evidence="9" id="KW-0963">Cytoplasm</keyword>
<feature type="region of interest" description="Interaction with target base in tRNA" evidence="9">
    <location>
        <begin position="92"/>
        <end position="94"/>
    </location>
</feature>
<dbReference type="HAMAP" id="MF_00144">
    <property type="entry name" value="tRNA_thiouridyl_MnmA"/>
    <property type="match status" value="1"/>
</dbReference>
<evidence type="ECO:0000313" key="12">
    <source>
        <dbReference type="EMBL" id="PWN56878.1"/>
    </source>
</evidence>
<comment type="caution">
    <text evidence="9">Lacks conserved residue(s) required for the propagation of feature annotation.</text>
</comment>
<dbReference type="InterPro" id="IPR014729">
    <property type="entry name" value="Rossmann-like_a/b/a_fold"/>
</dbReference>
<evidence type="ECO:0000256" key="8">
    <source>
        <dbReference type="ARBA" id="ARBA00051542"/>
    </source>
</evidence>
<dbReference type="EMBL" id="QEQK01000004">
    <property type="protein sequence ID" value="PWN56878.1"/>
    <property type="molecule type" value="Genomic_DNA"/>
</dbReference>
<dbReference type="PANTHER" id="PTHR11933:SF5">
    <property type="entry name" value="MITOCHONDRIAL TRNA-SPECIFIC 2-THIOURIDYLASE 1"/>
    <property type="match status" value="1"/>
</dbReference>
<comment type="function">
    <text evidence="9">Catalyzes the 2-thiolation of uridine at the wobble position (U34) of tRNA, leading to the formation of s(2)U34.</text>
</comment>
<dbReference type="NCBIfam" id="TIGR00420">
    <property type="entry name" value="trmU"/>
    <property type="match status" value="1"/>
</dbReference>
<dbReference type="OrthoDB" id="9800696at2"/>
<proteinExistence type="inferred from homology"/>
<comment type="similarity">
    <text evidence="9">Belongs to the MnmA/TRMU family.</text>
</comment>
<dbReference type="Gene3D" id="2.40.30.10">
    <property type="entry name" value="Translation factors"/>
    <property type="match status" value="1"/>
</dbReference>
<gene>
    <name evidence="9" type="primary">mnmA</name>
    <name evidence="12" type="ORF">DEH80_05535</name>
</gene>
<dbReference type="Pfam" id="PF20258">
    <property type="entry name" value="tRNA_Me_trans_C"/>
    <property type="match status" value="1"/>
</dbReference>
<dbReference type="Gene3D" id="2.30.30.280">
    <property type="entry name" value="Adenine nucleotide alpha hydrolases-like domains"/>
    <property type="match status" value="1"/>
</dbReference>
<feature type="active site" description="Nucleophile" evidence="9">
    <location>
        <position position="97"/>
    </location>
</feature>
<feature type="region of interest" description="Interaction with tRNA" evidence="9">
    <location>
        <begin position="139"/>
        <end position="141"/>
    </location>
</feature>
<keyword evidence="13" id="KW-1185">Reference proteome</keyword>
<dbReference type="InterPro" id="IPR023382">
    <property type="entry name" value="MnmA-like_central_sf"/>
</dbReference>
<dbReference type="GO" id="GO:0005737">
    <property type="term" value="C:cytoplasm"/>
    <property type="evidence" value="ECO:0007669"/>
    <property type="project" value="UniProtKB-SubCell"/>
</dbReference>
<dbReference type="Proteomes" id="UP000251800">
    <property type="component" value="Unassembled WGS sequence"/>
</dbReference>
<feature type="domain" description="tRNA-specific 2-thiouridylase MnmA-like C-terminal" evidence="10">
    <location>
        <begin position="277"/>
        <end position="351"/>
    </location>
</feature>
<feature type="binding site" evidence="9">
    <location>
        <begin position="7"/>
        <end position="14"/>
    </location>
    <ligand>
        <name>ATP</name>
        <dbReference type="ChEBI" id="CHEBI:30616"/>
    </ligand>
</feature>
<feature type="site" description="Interaction with tRNA" evidence="9">
    <location>
        <position position="122"/>
    </location>
</feature>
<dbReference type="InterPro" id="IPR046885">
    <property type="entry name" value="MnmA-like_C"/>
</dbReference>
<comment type="catalytic activity">
    <reaction evidence="8 9">
        <text>S-sulfanyl-L-cysteinyl-[protein] + uridine(34) in tRNA + AH2 + ATP = 2-thiouridine(34) in tRNA + L-cysteinyl-[protein] + A + AMP + diphosphate + H(+)</text>
        <dbReference type="Rhea" id="RHEA:47032"/>
        <dbReference type="Rhea" id="RHEA-COMP:10131"/>
        <dbReference type="Rhea" id="RHEA-COMP:11726"/>
        <dbReference type="Rhea" id="RHEA-COMP:11727"/>
        <dbReference type="Rhea" id="RHEA-COMP:11728"/>
        <dbReference type="ChEBI" id="CHEBI:13193"/>
        <dbReference type="ChEBI" id="CHEBI:15378"/>
        <dbReference type="ChEBI" id="CHEBI:17499"/>
        <dbReference type="ChEBI" id="CHEBI:29950"/>
        <dbReference type="ChEBI" id="CHEBI:30616"/>
        <dbReference type="ChEBI" id="CHEBI:33019"/>
        <dbReference type="ChEBI" id="CHEBI:61963"/>
        <dbReference type="ChEBI" id="CHEBI:65315"/>
        <dbReference type="ChEBI" id="CHEBI:87170"/>
        <dbReference type="ChEBI" id="CHEBI:456215"/>
        <dbReference type="EC" id="2.8.1.13"/>
    </reaction>
</comment>
<comment type="caution">
    <text evidence="12">The sequence shown here is derived from an EMBL/GenBank/DDBJ whole genome shotgun (WGS) entry which is preliminary data.</text>
</comment>
<evidence type="ECO:0000256" key="1">
    <source>
        <dbReference type="ARBA" id="ARBA00022555"/>
    </source>
</evidence>
<name>A0A363UN70_9GAMM</name>
<evidence type="ECO:0000313" key="13">
    <source>
        <dbReference type="Proteomes" id="UP000251800"/>
    </source>
</evidence>
<keyword evidence="4 9" id="KW-0547">Nucleotide-binding</keyword>
<keyword evidence="7" id="KW-1015">Disulfide bond</keyword>
<evidence type="ECO:0000256" key="4">
    <source>
        <dbReference type="ARBA" id="ARBA00022741"/>
    </source>
</evidence>
<feature type="site" description="Interaction with tRNA" evidence="9">
    <location>
        <position position="335"/>
    </location>
</feature>
<dbReference type="InterPro" id="IPR004506">
    <property type="entry name" value="MnmA-like"/>
</dbReference>
<dbReference type="NCBIfam" id="NF001138">
    <property type="entry name" value="PRK00143.1"/>
    <property type="match status" value="1"/>
</dbReference>
<organism evidence="12 13">
    <name type="scientific">Abyssibacter profundi</name>
    <dbReference type="NCBI Taxonomy" id="2182787"/>
    <lineage>
        <taxon>Bacteria</taxon>
        <taxon>Pseudomonadati</taxon>
        <taxon>Pseudomonadota</taxon>
        <taxon>Gammaproteobacteria</taxon>
        <taxon>Chromatiales</taxon>
        <taxon>Oceanococcaceae</taxon>
        <taxon>Abyssibacter</taxon>
    </lineage>
</organism>
<evidence type="ECO:0000256" key="3">
    <source>
        <dbReference type="ARBA" id="ARBA00022694"/>
    </source>
</evidence>
<sequence>MSLVIVGLSGGVDSAVAAHRLIQAGHTVEGLFMFNWAEDETGYCQAADDFKAAQAVADHLGIVLHRADFSQAYLDRVFQHFLDEYAAGRTPNPDLLCNREIKFAPFREHALRLGADAVATGHYAATRNGLLYRAVDENKDQTYFLALVRSEQLQQVVFPLADLPKSEVRAIAASIGLPNHDRKDSTGICFIGERNFADFLAGHLDDQPGPICDESGRQIGEHRGLWRFTIGQRKGLGIGGVKGASESPWFVCGKQPDNRTLLVTQDREHPVLSGKVLIAADVNWIGEAPVLPTRLQARIRHRQPLMNCQVASLPDTPSRLHVQFDQPPWAIAPGQYIVFYDGPRCLGGAVIEVNEAL</sequence>
<dbReference type="GO" id="GO:0005524">
    <property type="term" value="F:ATP binding"/>
    <property type="evidence" value="ECO:0007669"/>
    <property type="project" value="UniProtKB-KW"/>
</dbReference>
<keyword evidence="6 9" id="KW-0694">RNA-binding</keyword>
<evidence type="ECO:0000256" key="5">
    <source>
        <dbReference type="ARBA" id="ARBA00022840"/>
    </source>
</evidence>
<dbReference type="RefSeq" id="WP_109719477.1">
    <property type="nucleotide sequence ID" value="NZ_QEQK01000004.1"/>
</dbReference>
<feature type="binding site" evidence="9">
    <location>
        <position position="121"/>
    </location>
    <ligand>
        <name>ATP</name>
        <dbReference type="ChEBI" id="CHEBI:30616"/>
    </ligand>
</feature>
<dbReference type="CDD" id="cd01998">
    <property type="entry name" value="MnmA_TRMU-like"/>
    <property type="match status" value="1"/>
</dbReference>
<keyword evidence="1 9" id="KW-0820">tRNA-binding</keyword>
<reference evidence="12 13" key="1">
    <citation type="submission" date="2018-05" db="EMBL/GenBank/DDBJ databases">
        <title>Abyssibacter profundi OUC007T gen. nov., sp. nov, a marine bacterium isolated from seawater of the Mariana Trench.</title>
        <authorList>
            <person name="Zhou S."/>
        </authorList>
    </citation>
    <scope>NUCLEOTIDE SEQUENCE [LARGE SCALE GENOMIC DNA]</scope>
    <source>
        <strain evidence="12 13">OUC007</strain>
    </source>
</reference>
<dbReference type="InterPro" id="IPR046884">
    <property type="entry name" value="MnmA-like_central"/>
</dbReference>
<dbReference type="AlphaFoldDB" id="A0A363UN70"/>
<keyword evidence="3 9" id="KW-0819">tRNA processing</keyword>
<evidence type="ECO:0000256" key="2">
    <source>
        <dbReference type="ARBA" id="ARBA00022679"/>
    </source>
</evidence>
<protein>
    <recommendedName>
        <fullName evidence="9">tRNA-specific 2-thiouridylase MnmA</fullName>
        <ecNumber evidence="9">2.8.1.13</ecNumber>
    </recommendedName>
</protein>
<evidence type="ECO:0000256" key="9">
    <source>
        <dbReference type="HAMAP-Rule" id="MF_00144"/>
    </source>
</evidence>
<keyword evidence="2 9" id="KW-0808">Transferase</keyword>
<evidence type="ECO:0000259" key="10">
    <source>
        <dbReference type="Pfam" id="PF20258"/>
    </source>
</evidence>
<dbReference type="PANTHER" id="PTHR11933">
    <property type="entry name" value="TRNA 5-METHYLAMINOMETHYL-2-THIOURIDYLATE -METHYLTRANSFERASE"/>
    <property type="match status" value="1"/>
</dbReference>
<accession>A0A363UN70</accession>
<comment type="subcellular location">
    <subcellularLocation>
        <location evidence="9">Cytoplasm</location>
    </subcellularLocation>
</comment>
<dbReference type="GO" id="GO:0000049">
    <property type="term" value="F:tRNA binding"/>
    <property type="evidence" value="ECO:0007669"/>
    <property type="project" value="UniProtKB-KW"/>
</dbReference>
<evidence type="ECO:0000259" key="11">
    <source>
        <dbReference type="Pfam" id="PF20259"/>
    </source>
</evidence>
<dbReference type="Gene3D" id="3.40.50.620">
    <property type="entry name" value="HUPs"/>
    <property type="match status" value="1"/>
</dbReference>
<keyword evidence="5 9" id="KW-0067">ATP-binding</keyword>
<dbReference type="GO" id="GO:0103016">
    <property type="term" value="F:tRNA-uridine 2-sulfurtransferase activity"/>
    <property type="evidence" value="ECO:0007669"/>
    <property type="project" value="UniProtKB-EC"/>
</dbReference>
<feature type="domain" description="tRNA-specific 2-thiouridylase MnmA-like central" evidence="11">
    <location>
        <begin position="198"/>
        <end position="264"/>
    </location>
</feature>
<dbReference type="FunFam" id="2.30.30.280:FF:000001">
    <property type="entry name" value="tRNA-specific 2-thiouridylase MnmA"/>
    <property type="match status" value="1"/>
</dbReference>
<dbReference type="Pfam" id="PF03054">
    <property type="entry name" value="tRNA_Me_trans"/>
    <property type="match status" value="1"/>
</dbReference>
<dbReference type="GO" id="GO:0002143">
    <property type="term" value="P:tRNA wobble position uridine thiolation"/>
    <property type="evidence" value="ECO:0007669"/>
    <property type="project" value="TreeGrafter"/>
</dbReference>
<dbReference type="EC" id="2.8.1.13" evidence="9"/>
<feature type="active site" description="Cysteine persulfide intermediate" evidence="9">
    <location>
        <position position="189"/>
    </location>
</feature>
<feature type="binding site" evidence="9">
    <location>
        <position position="33"/>
    </location>
    <ligand>
        <name>ATP</name>
        <dbReference type="ChEBI" id="CHEBI:30616"/>
    </ligand>
</feature>
<evidence type="ECO:0000256" key="6">
    <source>
        <dbReference type="ARBA" id="ARBA00022884"/>
    </source>
</evidence>
<dbReference type="SUPFAM" id="SSF52402">
    <property type="entry name" value="Adenine nucleotide alpha hydrolases-like"/>
    <property type="match status" value="1"/>
</dbReference>